<evidence type="ECO:0000313" key="2">
    <source>
        <dbReference type="EMBL" id="RNA08403.1"/>
    </source>
</evidence>
<protein>
    <submittedName>
        <fullName evidence="2">Uncharacterized protein</fullName>
    </submittedName>
</protein>
<feature type="chain" id="PRO_5018298158" evidence="1">
    <location>
        <begin position="24"/>
        <end position="82"/>
    </location>
</feature>
<sequence length="82" mass="9506">MNLTRPQFPFAILLSSLITKILSIHNVIKFDDNISINAHFNFVPLILNIYNIVQEKFVNLDLFVDTRKPDFSYLLLIILATN</sequence>
<dbReference type="AlphaFoldDB" id="A0A3M7QAQ8"/>
<keyword evidence="3" id="KW-1185">Reference proteome</keyword>
<proteinExistence type="predicted"/>
<dbReference type="EMBL" id="REGN01006757">
    <property type="protein sequence ID" value="RNA08403.1"/>
    <property type="molecule type" value="Genomic_DNA"/>
</dbReference>
<feature type="signal peptide" evidence="1">
    <location>
        <begin position="1"/>
        <end position="23"/>
    </location>
</feature>
<reference evidence="2 3" key="1">
    <citation type="journal article" date="2018" name="Sci. Rep.">
        <title>Genomic signatures of local adaptation to the degree of environmental predictability in rotifers.</title>
        <authorList>
            <person name="Franch-Gras L."/>
            <person name="Hahn C."/>
            <person name="Garcia-Roger E.M."/>
            <person name="Carmona M.J."/>
            <person name="Serra M."/>
            <person name="Gomez A."/>
        </authorList>
    </citation>
    <scope>NUCLEOTIDE SEQUENCE [LARGE SCALE GENOMIC DNA]</scope>
    <source>
        <strain evidence="2">HYR1</strain>
    </source>
</reference>
<accession>A0A3M7QAQ8</accession>
<organism evidence="2 3">
    <name type="scientific">Brachionus plicatilis</name>
    <name type="common">Marine rotifer</name>
    <name type="synonym">Brachionus muelleri</name>
    <dbReference type="NCBI Taxonomy" id="10195"/>
    <lineage>
        <taxon>Eukaryota</taxon>
        <taxon>Metazoa</taxon>
        <taxon>Spiralia</taxon>
        <taxon>Gnathifera</taxon>
        <taxon>Rotifera</taxon>
        <taxon>Eurotatoria</taxon>
        <taxon>Monogononta</taxon>
        <taxon>Pseudotrocha</taxon>
        <taxon>Ploima</taxon>
        <taxon>Brachionidae</taxon>
        <taxon>Brachionus</taxon>
    </lineage>
</organism>
<name>A0A3M7QAQ8_BRAPC</name>
<comment type="caution">
    <text evidence="2">The sequence shown here is derived from an EMBL/GenBank/DDBJ whole genome shotgun (WGS) entry which is preliminary data.</text>
</comment>
<evidence type="ECO:0000313" key="3">
    <source>
        <dbReference type="Proteomes" id="UP000276133"/>
    </source>
</evidence>
<dbReference type="Proteomes" id="UP000276133">
    <property type="component" value="Unassembled WGS sequence"/>
</dbReference>
<keyword evidence="1" id="KW-0732">Signal</keyword>
<gene>
    <name evidence="2" type="ORF">BpHYR1_000920</name>
</gene>
<evidence type="ECO:0000256" key="1">
    <source>
        <dbReference type="SAM" id="SignalP"/>
    </source>
</evidence>